<evidence type="ECO:0000313" key="1">
    <source>
        <dbReference type="EMBL" id="RKH90405.1"/>
    </source>
</evidence>
<organism evidence="1 2">
    <name type="scientific">Corallococcus praedator</name>
    <dbReference type="NCBI Taxonomy" id="2316724"/>
    <lineage>
        <taxon>Bacteria</taxon>
        <taxon>Pseudomonadati</taxon>
        <taxon>Myxococcota</taxon>
        <taxon>Myxococcia</taxon>
        <taxon>Myxococcales</taxon>
        <taxon>Cystobacterineae</taxon>
        <taxon>Myxococcaceae</taxon>
        <taxon>Corallococcus</taxon>
    </lineage>
</organism>
<protein>
    <submittedName>
        <fullName evidence="1">Uncharacterized protein</fullName>
    </submittedName>
</protein>
<accession>A0ABX9Q5F8</accession>
<evidence type="ECO:0000313" key="2">
    <source>
        <dbReference type="Proteomes" id="UP000278907"/>
    </source>
</evidence>
<proteinExistence type="predicted"/>
<gene>
    <name evidence="1" type="ORF">D7Y13_39890</name>
</gene>
<sequence length="85" mass="10053">MPLPLARVECPSPFNVVKPFQARHGDPFRVPTVPRLQRLRLHFEPVAEPLRWTLPACFRTRFASRRVDRPGRILEPRERVQRDTD</sequence>
<keyword evidence="2" id="KW-1185">Reference proteome</keyword>
<dbReference type="Proteomes" id="UP000278907">
    <property type="component" value="Unassembled WGS sequence"/>
</dbReference>
<dbReference type="EMBL" id="RAWI01000618">
    <property type="protein sequence ID" value="RKH90405.1"/>
    <property type="molecule type" value="Genomic_DNA"/>
</dbReference>
<reference evidence="1 2" key="1">
    <citation type="submission" date="2018-09" db="EMBL/GenBank/DDBJ databases">
        <authorList>
            <person name="Livingstone P.G."/>
            <person name="Whitworth D.E."/>
        </authorList>
    </citation>
    <scope>NUCLEOTIDE SEQUENCE [LARGE SCALE GENOMIC DNA]</scope>
    <source>
        <strain evidence="1 2">CA031B</strain>
    </source>
</reference>
<comment type="caution">
    <text evidence="1">The sequence shown here is derived from an EMBL/GenBank/DDBJ whole genome shotgun (WGS) entry which is preliminary data.</text>
</comment>
<name>A0ABX9Q5F8_9BACT</name>